<organism evidence="1 2">
    <name type="scientific">Ideonella lacteola</name>
    <dbReference type="NCBI Taxonomy" id="2984193"/>
    <lineage>
        <taxon>Bacteria</taxon>
        <taxon>Pseudomonadati</taxon>
        <taxon>Pseudomonadota</taxon>
        <taxon>Betaproteobacteria</taxon>
        <taxon>Burkholderiales</taxon>
        <taxon>Sphaerotilaceae</taxon>
        <taxon>Ideonella</taxon>
    </lineage>
</organism>
<sequence length="107" mass="11340">MGLDAQVIAVGPFSSEVSSALEYGRDFYVGVEQGATVVTNVFIAGTSDASHQLASAFGVGAMELGRHKLDPEKADISKLIEVFGESNVAQFQCLARSGFSFFYLPNA</sequence>
<name>A0ABU9BYC6_9BURK</name>
<accession>A0ABU9BYC6</accession>
<protein>
    <submittedName>
        <fullName evidence="1">Uncharacterized protein</fullName>
    </submittedName>
</protein>
<dbReference type="RefSeq" id="WP_341429425.1">
    <property type="nucleotide sequence ID" value="NZ_JBBUTG010000047.1"/>
</dbReference>
<dbReference type="EMBL" id="JBBUTG010000047">
    <property type="protein sequence ID" value="MEK8034990.1"/>
    <property type="molecule type" value="Genomic_DNA"/>
</dbReference>
<reference evidence="1 2" key="1">
    <citation type="submission" date="2024-04" db="EMBL/GenBank/DDBJ databases">
        <title>Novel species of the genus Ideonella isolated from streams.</title>
        <authorList>
            <person name="Lu H."/>
        </authorList>
    </citation>
    <scope>NUCLEOTIDE SEQUENCE [LARGE SCALE GENOMIC DNA]</scope>
    <source>
        <strain evidence="1 2">DXS29W</strain>
    </source>
</reference>
<dbReference type="Proteomes" id="UP001371218">
    <property type="component" value="Unassembled WGS sequence"/>
</dbReference>
<comment type="caution">
    <text evidence="1">The sequence shown here is derived from an EMBL/GenBank/DDBJ whole genome shotgun (WGS) entry which is preliminary data.</text>
</comment>
<proteinExistence type="predicted"/>
<keyword evidence="2" id="KW-1185">Reference proteome</keyword>
<evidence type="ECO:0000313" key="1">
    <source>
        <dbReference type="EMBL" id="MEK8034990.1"/>
    </source>
</evidence>
<gene>
    <name evidence="1" type="ORF">AACH06_29595</name>
</gene>
<evidence type="ECO:0000313" key="2">
    <source>
        <dbReference type="Proteomes" id="UP001371218"/>
    </source>
</evidence>